<evidence type="ECO:0000256" key="2">
    <source>
        <dbReference type="ARBA" id="ARBA00022884"/>
    </source>
</evidence>
<evidence type="ECO:0000313" key="6">
    <source>
        <dbReference type="EMBL" id="EEQ98915.1"/>
    </source>
</evidence>
<dbReference type="InterPro" id="IPR035979">
    <property type="entry name" value="RBD_domain_sf"/>
</dbReference>
<dbReference type="AlphaFoldDB" id="C5LWK2"/>
<keyword evidence="7" id="KW-1185">Reference proteome</keyword>
<dbReference type="PANTHER" id="PTHR24012">
    <property type="entry name" value="RNA BINDING PROTEIN"/>
    <property type="match status" value="1"/>
</dbReference>
<keyword evidence="2 3" id="KW-0694">RNA-binding</keyword>
<evidence type="ECO:0000313" key="7">
    <source>
        <dbReference type="Proteomes" id="UP000007800"/>
    </source>
</evidence>
<gene>
    <name evidence="6" type="ORF">Pmar_PMAR012929</name>
</gene>
<dbReference type="SUPFAM" id="SSF54928">
    <property type="entry name" value="RNA-binding domain, RBD"/>
    <property type="match status" value="1"/>
</dbReference>
<feature type="domain" description="RRM" evidence="5">
    <location>
        <begin position="386"/>
        <end position="478"/>
    </location>
</feature>
<accession>C5LWK2</accession>
<dbReference type="CDD" id="cd00590">
    <property type="entry name" value="RRM_SF"/>
    <property type="match status" value="1"/>
</dbReference>
<dbReference type="Pfam" id="PF00076">
    <property type="entry name" value="RRM_1"/>
    <property type="match status" value="1"/>
</dbReference>
<dbReference type="Gene3D" id="3.30.70.330">
    <property type="match status" value="1"/>
</dbReference>
<evidence type="ECO:0000259" key="5">
    <source>
        <dbReference type="PROSITE" id="PS50102"/>
    </source>
</evidence>
<dbReference type="GeneID" id="9063124"/>
<evidence type="ECO:0000256" key="3">
    <source>
        <dbReference type="PROSITE-ProRule" id="PRU00176"/>
    </source>
</evidence>
<dbReference type="RefSeq" id="XP_002766198.1">
    <property type="nucleotide sequence ID" value="XM_002766152.1"/>
</dbReference>
<dbReference type="Proteomes" id="UP000007800">
    <property type="component" value="Unassembled WGS sequence"/>
</dbReference>
<proteinExistence type="predicted"/>
<evidence type="ECO:0000256" key="4">
    <source>
        <dbReference type="SAM" id="MobiDB-lite"/>
    </source>
</evidence>
<dbReference type="InParanoid" id="C5LWK2"/>
<keyword evidence="1" id="KW-0677">Repeat</keyword>
<evidence type="ECO:0000256" key="1">
    <source>
        <dbReference type="ARBA" id="ARBA00022737"/>
    </source>
</evidence>
<feature type="region of interest" description="Disordered" evidence="4">
    <location>
        <begin position="1"/>
        <end position="27"/>
    </location>
</feature>
<name>C5LWK2_PERM5</name>
<feature type="region of interest" description="Disordered" evidence="4">
    <location>
        <begin position="39"/>
        <end position="73"/>
    </location>
</feature>
<dbReference type="InterPro" id="IPR000504">
    <property type="entry name" value="RRM_dom"/>
</dbReference>
<dbReference type="PROSITE" id="PS50102">
    <property type="entry name" value="RRM"/>
    <property type="match status" value="1"/>
</dbReference>
<dbReference type="EMBL" id="GG686192">
    <property type="protein sequence ID" value="EEQ98915.1"/>
    <property type="molecule type" value="Genomic_DNA"/>
</dbReference>
<dbReference type="SMART" id="SM00360">
    <property type="entry name" value="RRM"/>
    <property type="match status" value="1"/>
</dbReference>
<dbReference type="InterPro" id="IPR012677">
    <property type="entry name" value="Nucleotide-bd_a/b_plait_sf"/>
</dbReference>
<feature type="region of interest" description="Disordered" evidence="4">
    <location>
        <begin position="240"/>
        <end position="280"/>
    </location>
</feature>
<dbReference type="OrthoDB" id="439808at2759"/>
<protein>
    <recommendedName>
        <fullName evidence="5">RRM domain-containing protein</fullName>
    </recommendedName>
</protein>
<sequence length="632" mass="72489">MPLQDAPMERQGGMDSTQAEDLSDDSDLVVNTADVARKLAPSRGVSNNTVKPSEILGNLGKTKPPTPQAPTSSVSLEDLLTATPGKAAATVDPRGDALGGIKKEWVSGVFKWIAKLDGLWYMRGNATTVIKYRFKPVDALADDRGRFMAVQIEDSPANVGYLILKEPESRHMNNYFYTDLVSLEDLRPAVKEKGVLWQLTEGCFNSNFDTLTFIRPSDDPKIVAILFSILQSGGTQWLVFDRQPRKKNDTPDSRESRRSSQQQQHVVTPEAPHSGRHEDGGGDYYGHWTDWKKSDGAWQWDDYNKSYEGEGKWRNHQKGWGQEWKKEETRSKGVVDWNRVEYHPDWRRFTGEWYGFKQYGEAPRPSFKSYELPGPHKDDHLIDMATILFVYGFPRSYSEDDLKEAFSKFGEVQEAKVKRKWGHRGYGAGYGWIRYANRDECERCVAATKNKMTFQGMNYPAKIRPAMDKDFHLEYRDKLYPEDMARRTGYWLKVLKNIECIPKNYDKGFELRVFGRVVLQFDIGARKATLYDAAVSKHVAIFVMNLFLENVVDCRIDNYHAVGESDENYQVYKNFSRRGATDSEPYESGMELDLRPCKNADLDSASRLTEVLKTYILIKQHKIENRDDGWLV</sequence>
<dbReference type="GO" id="GO:0003723">
    <property type="term" value="F:RNA binding"/>
    <property type="evidence" value="ECO:0007669"/>
    <property type="project" value="UniProtKB-UniRule"/>
</dbReference>
<reference evidence="6 7" key="1">
    <citation type="submission" date="2008-07" db="EMBL/GenBank/DDBJ databases">
        <authorList>
            <person name="El-Sayed N."/>
            <person name="Caler E."/>
            <person name="Inman J."/>
            <person name="Amedeo P."/>
            <person name="Hass B."/>
            <person name="Wortman J."/>
        </authorList>
    </citation>
    <scope>NUCLEOTIDE SEQUENCE [LARGE SCALE GENOMIC DNA]</scope>
    <source>
        <strain evidence="7">ATCC 50983 / TXsc</strain>
    </source>
</reference>
<feature type="compositionally biased region" description="Basic and acidic residues" evidence="4">
    <location>
        <begin position="242"/>
        <end position="258"/>
    </location>
</feature>
<organism evidence="7">
    <name type="scientific">Perkinsus marinus (strain ATCC 50983 / TXsc)</name>
    <dbReference type="NCBI Taxonomy" id="423536"/>
    <lineage>
        <taxon>Eukaryota</taxon>
        <taxon>Sar</taxon>
        <taxon>Alveolata</taxon>
        <taxon>Perkinsozoa</taxon>
        <taxon>Perkinsea</taxon>
        <taxon>Perkinsida</taxon>
        <taxon>Perkinsidae</taxon>
        <taxon>Perkinsus</taxon>
    </lineage>
</organism>